<name>A0ABW5WWU2_9STAP</name>
<sequence>MVYINLFITFFIIGLVSFGGGYAILPLVEEEVISHGWMTTAELSNVIALASMTPGSIAINSSTLVGFNVAGVLGAFISTTAMVMPSLIIVVIVSNLISKIYNHRITIGFFQGLRPVIIALIVYAAIRFGITNGVFLIEFSYESLITLFIFILSGVLLFTRLNPMYIILISGVLGIILF</sequence>
<dbReference type="Proteomes" id="UP001597519">
    <property type="component" value="Unassembled WGS sequence"/>
</dbReference>
<keyword evidence="6 7" id="KW-0472">Membrane</keyword>
<dbReference type="InterPro" id="IPR052518">
    <property type="entry name" value="CHR_Transporter"/>
</dbReference>
<dbReference type="EMBL" id="JBHUOQ010000003">
    <property type="protein sequence ID" value="MFD2830584.1"/>
    <property type="molecule type" value="Genomic_DNA"/>
</dbReference>
<dbReference type="Pfam" id="PF02417">
    <property type="entry name" value="Chromate_transp"/>
    <property type="match status" value="1"/>
</dbReference>
<evidence type="ECO:0000256" key="4">
    <source>
        <dbReference type="ARBA" id="ARBA00022692"/>
    </source>
</evidence>
<evidence type="ECO:0000256" key="3">
    <source>
        <dbReference type="ARBA" id="ARBA00022475"/>
    </source>
</evidence>
<evidence type="ECO:0000313" key="8">
    <source>
        <dbReference type="EMBL" id="MFD2830584.1"/>
    </source>
</evidence>
<dbReference type="RefSeq" id="WP_377773756.1">
    <property type="nucleotide sequence ID" value="NZ_JBHUOQ010000003.1"/>
</dbReference>
<comment type="caution">
    <text evidence="8">The sequence shown here is derived from an EMBL/GenBank/DDBJ whole genome shotgun (WGS) entry which is preliminary data.</text>
</comment>
<dbReference type="PANTHER" id="PTHR43663:SF1">
    <property type="entry name" value="CHROMATE TRANSPORTER"/>
    <property type="match status" value="1"/>
</dbReference>
<feature type="transmembrane region" description="Helical" evidence="7">
    <location>
        <begin position="6"/>
        <end position="25"/>
    </location>
</feature>
<evidence type="ECO:0000256" key="5">
    <source>
        <dbReference type="ARBA" id="ARBA00022989"/>
    </source>
</evidence>
<organism evidence="8 9">
    <name type="scientific">Corticicoccus populi</name>
    <dbReference type="NCBI Taxonomy" id="1812821"/>
    <lineage>
        <taxon>Bacteria</taxon>
        <taxon>Bacillati</taxon>
        <taxon>Bacillota</taxon>
        <taxon>Bacilli</taxon>
        <taxon>Bacillales</taxon>
        <taxon>Staphylococcaceae</taxon>
        <taxon>Corticicoccus</taxon>
    </lineage>
</organism>
<keyword evidence="4 7" id="KW-0812">Transmembrane</keyword>
<keyword evidence="3" id="KW-1003">Cell membrane</keyword>
<comment type="similarity">
    <text evidence="2">Belongs to the chromate ion transporter (CHR) (TC 2.A.51) family.</text>
</comment>
<dbReference type="InterPro" id="IPR003370">
    <property type="entry name" value="Chromate_transpt"/>
</dbReference>
<keyword evidence="9" id="KW-1185">Reference proteome</keyword>
<comment type="subcellular location">
    <subcellularLocation>
        <location evidence="1">Cell membrane</location>
        <topology evidence="1">Multi-pass membrane protein</topology>
    </subcellularLocation>
</comment>
<evidence type="ECO:0000256" key="1">
    <source>
        <dbReference type="ARBA" id="ARBA00004651"/>
    </source>
</evidence>
<evidence type="ECO:0000256" key="6">
    <source>
        <dbReference type="ARBA" id="ARBA00023136"/>
    </source>
</evidence>
<protein>
    <submittedName>
        <fullName evidence="8">Chromate transporter</fullName>
    </submittedName>
</protein>
<proteinExistence type="inferred from homology"/>
<reference evidence="9" key="1">
    <citation type="journal article" date="2019" name="Int. J. Syst. Evol. Microbiol.">
        <title>The Global Catalogue of Microorganisms (GCM) 10K type strain sequencing project: providing services to taxonomists for standard genome sequencing and annotation.</title>
        <authorList>
            <consortium name="The Broad Institute Genomics Platform"/>
            <consortium name="The Broad Institute Genome Sequencing Center for Infectious Disease"/>
            <person name="Wu L."/>
            <person name="Ma J."/>
        </authorList>
    </citation>
    <scope>NUCLEOTIDE SEQUENCE [LARGE SCALE GENOMIC DNA]</scope>
    <source>
        <strain evidence="9">KCTC 33575</strain>
    </source>
</reference>
<feature type="transmembrane region" description="Helical" evidence="7">
    <location>
        <begin position="73"/>
        <end position="97"/>
    </location>
</feature>
<evidence type="ECO:0000256" key="2">
    <source>
        <dbReference type="ARBA" id="ARBA00005262"/>
    </source>
</evidence>
<keyword evidence="5 7" id="KW-1133">Transmembrane helix</keyword>
<evidence type="ECO:0000256" key="7">
    <source>
        <dbReference type="SAM" id="Phobius"/>
    </source>
</evidence>
<gene>
    <name evidence="8" type="ORF">ACFSX4_08930</name>
</gene>
<feature type="transmembrane region" description="Helical" evidence="7">
    <location>
        <begin position="143"/>
        <end position="176"/>
    </location>
</feature>
<accession>A0ABW5WWU2</accession>
<feature type="transmembrane region" description="Helical" evidence="7">
    <location>
        <begin position="117"/>
        <end position="137"/>
    </location>
</feature>
<evidence type="ECO:0000313" key="9">
    <source>
        <dbReference type="Proteomes" id="UP001597519"/>
    </source>
</evidence>
<dbReference type="PANTHER" id="PTHR43663">
    <property type="entry name" value="CHROMATE TRANSPORT PROTEIN-RELATED"/>
    <property type="match status" value="1"/>
</dbReference>